<dbReference type="PANTHER" id="PTHR43591">
    <property type="entry name" value="METHYLTRANSFERASE"/>
    <property type="match status" value="1"/>
</dbReference>
<dbReference type="RefSeq" id="WP_408078323.1">
    <property type="nucleotide sequence ID" value="NZ_JBELQC010000001.1"/>
</dbReference>
<feature type="domain" description="Methyltransferase type 11" evidence="1">
    <location>
        <begin position="49"/>
        <end position="143"/>
    </location>
</feature>
<protein>
    <submittedName>
        <fullName evidence="2">Class I SAM-dependent methyltransferase</fullName>
        <ecNumber evidence="2">2.1.1.-</ecNumber>
    </submittedName>
</protein>
<dbReference type="CDD" id="cd02440">
    <property type="entry name" value="AdoMet_MTases"/>
    <property type="match status" value="1"/>
</dbReference>
<keyword evidence="2" id="KW-0808">Transferase</keyword>
<dbReference type="GO" id="GO:0008168">
    <property type="term" value="F:methyltransferase activity"/>
    <property type="evidence" value="ECO:0007669"/>
    <property type="project" value="UniProtKB-KW"/>
</dbReference>
<gene>
    <name evidence="2" type="ORF">ABS767_10625</name>
</gene>
<accession>A0ABW8YMU2</accession>
<evidence type="ECO:0000313" key="2">
    <source>
        <dbReference type="EMBL" id="MFL9841418.1"/>
    </source>
</evidence>
<name>A0ABW8YMU2_9SPHN</name>
<evidence type="ECO:0000313" key="3">
    <source>
        <dbReference type="Proteomes" id="UP001629244"/>
    </source>
</evidence>
<dbReference type="Proteomes" id="UP001629244">
    <property type="component" value="Unassembled WGS sequence"/>
</dbReference>
<dbReference type="GO" id="GO:0032259">
    <property type="term" value="P:methylation"/>
    <property type="evidence" value="ECO:0007669"/>
    <property type="project" value="UniProtKB-KW"/>
</dbReference>
<dbReference type="InterPro" id="IPR013216">
    <property type="entry name" value="Methyltransf_11"/>
</dbReference>
<dbReference type="Pfam" id="PF08241">
    <property type="entry name" value="Methyltransf_11"/>
    <property type="match status" value="1"/>
</dbReference>
<dbReference type="PANTHER" id="PTHR43591:SF24">
    <property type="entry name" value="2-METHOXY-6-POLYPRENYL-1,4-BENZOQUINOL METHYLASE, MITOCHONDRIAL"/>
    <property type="match status" value="1"/>
</dbReference>
<evidence type="ECO:0000259" key="1">
    <source>
        <dbReference type="Pfam" id="PF08241"/>
    </source>
</evidence>
<dbReference type="InterPro" id="IPR029063">
    <property type="entry name" value="SAM-dependent_MTases_sf"/>
</dbReference>
<keyword evidence="2" id="KW-0489">Methyltransferase</keyword>
<organism evidence="2 3">
    <name type="scientific">Sphingomonas plantiphila</name>
    <dbReference type="NCBI Taxonomy" id="3163295"/>
    <lineage>
        <taxon>Bacteria</taxon>
        <taxon>Pseudomonadati</taxon>
        <taxon>Pseudomonadota</taxon>
        <taxon>Alphaproteobacteria</taxon>
        <taxon>Sphingomonadales</taxon>
        <taxon>Sphingomonadaceae</taxon>
        <taxon>Sphingomonas</taxon>
    </lineage>
</organism>
<dbReference type="SUPFAM" id="SSF53335">
    <property type="entry name" value="S-adenosyl-L-methionine-dependent methyltransferases"/>
    <property type="match status" value="1"/>
</dbReference>
<keyword evidence="3" id="KW-1185">Reference proteome</keyword>
<dbReference type="EMBL" id="JBELQC010000001">
    <property type="protein sequence ID" value="MFL9841418.1"/>
    <property type="molecule type" value="Genomic_DNA"/>
</dbReference>
<dbReference type="Gene3D" id="3.40.50.150">
    <property type="entry name" value="Vaccinia Virus protein VP39"/>
    <property type="match status" value="1"/>
</dbReference>
<comment type="caution">
    <text evidence="2">The sequence shown here is derived from an EMBL/GenBank/DDBJ whole genome shotgun (WGS) entry which is preliminary data.</text>
</comment>
<sequence>MSSKAPAIHDPSHWDSVSTSYAAEADRMTGRYAQAAWSLAALPAGARILDVATGAGALLVPALRDGADAIGIDFSPGMVAVAAERAAEVASGERALVMDGQNLAFPDNSFDAVFSIFGVFMFPDPAAGFAEMARVLRPGGLAVVAVWENAGGAGPAQLFAQAARRLFPDQPVPLPMQRLFNSPELLDAAFLEAGLAPKSVHGVEYAWPAPSVEWFRDHAKLAYGWSPVWQALDEAERVAFAEEAAALAGDLPPEGIYSTALIGLARKPE</sequence>
<proteinExistence type="predicted"/>
<dbReference type="EC" id="2.1.1.-" evidence="2"/>
<reference evidence="2 3" key="1">
    <citation type="submission" date="2024-06" db="EMBL/GenBank/DDBJ databases">
        <authorList>
            <person name="Kaempfer P."/>
            <person name="Viver T."/>
        </authorList>
    </citation>
    <scope>NUCLEOTIDE SEQUENCE [LARGE SCALE GENOMIC DNA]</scope>
    <source>
        <strain evidence="2 3">ST-64</strain>
    </source>
</reference>